<protein>
    <recommendedName>
        <fullName evidence="6">Adenine DNA glycosylase</fullName>
        <ecNumber evidence="5">3.2.2.31</ecNumber>
    </recommendedName>
</protein>
<comment type="catalytic activity">
    <reaction evidence="1">
        <text>Hydrolyzes free adenine bases from 7,8-dihydro-8-oxoguanine:adenine mismatched double-stranded DNA, leaving an apurinic site.</text>
        <dbReference type="EC" id="3.2.2.31"/>
    </reaction>
</comment>
<evidence type="ECO:0000313" key="15">
    <source>
        <dbReference type="EMBL" id="QJE96773.1"/>
    </source>
</evidence>
<comment type="function">
    <text evidence="3">Adenine glycosylase active on G-A mispairs. MutY also corrects error-prone DNA synthesis past GO lesions which are due to the oxidatively damaged form of guanine: 7,8-dihydro-8-oxoguanine (8-oxo-dGTP).</text>
</comment>
<dbReference type="InterPro" id="IPR023170">
    <property type="entry name" value="HhH_base_excis_C"/>
</dbReference>
<dbReference type="Pfam" id="PF00633">
    <property type="entry name" value="HHH"/>
    <property type="match status" value="1"/>
</dbReference>
<feature type="domain" description="HhH-GPD" evidence="14">
    <location>
        <begin position="49"/>
        <end position="202"/>
    </location>
</feature>
<dbReference type="InterPro" id="IPR004036">
    <property type="entry name" value="Endonuclease-III-like_CS2"/>
</dbReference>
<evidence type="ECO:0000256" key="2">
    <source>
        <dbReference type="ARBA" id="ARBA00001966"/>
    </source>
</evidence>
<comment type="cofactor">
    <cofactor evidence="2">
        <name>[4Fe-4S] cluster</name>
        <dbReference type="ChEBI" id="CHEBI:49883"/>
    </cofactor>
</comment>
<dbReference type="GO" id="GO:0006284">
    <property type="term" value="P:base-excision repair"/>
    <property type="evidence" value="ECO:0007669"/>
    <property type="project" value="InterPro"/>
</dbReference>
<evidence type="ECO:0000256" key="5">
    <source>
        <dbReference type="ARBA" id="ARBA00012045"/>
    </source>
</evidence>
<dbReference type="CDD" id="cd00056">
    <property type="entry name" value="ENDO3c"/>
    <property type="match status" value="1"/>
</dbReference>
<keyword evidence="7" id="KW-0479">Metal-binding</keyword>
<keyword evidence="9" id="KW-0378">Hydrolase</keyword>
<keyword evidence="13" id="KW-0326">Glycosidase</keyword>
<dbReference type="Pfam" id="PF00730">
    <property type="entry name" value="HhH-GPD"/>
    <property type="match status" value="1"/>
</dbReference>
<accession>A0A858RL92</accession>
<dbReference type="InterPro" id="IPR003265">
    <property type="entry name" value="HhH-GPD_domain"/>
</dbReference>
<dbReference type="EMBL" id="CP051774">
    <property type="protein sequence ID" value="QJE96773.1"/>
    <property type="molecule type" value="Genomic_DNA"/>
</dbReference>
<evidence type="ECO:0000256" key="13">
    <source>
        <dbReference type="ARBA" id="ARBA00023295"/>
    </source>
</evidence>
<evidence type="ECO:0000256" key="3">
    <source>
        <dbReference type="ARBA" id="ARBA00002933"/>
    </source>
</evidence>
<evidence type="ECO:0000256" key="1">
    <source>
        <dbReference type="ARBA" id="ARBA00000843"/>
    </source>
</evidence>
<gene>
    <name evidence="15" type="ORF">HHL09_13600</name>
</gene>
<dbReference type="InterPro" id="IPR044298">
    <property type="entry name" value="MIG/MutY"/>
</dbReference>
<dbReference type="Gene3D" id="1.10.1670.10">
    <property type="entry name" value="Helix-hairpin-Helix base-excision DNA repair enzymes (C-terminal)"/>
    <property type="match status" value="1"/>
</dbReference>
<dbReference type="RefSeq" id="WP_169455173.1">
    <property type="nucleotide sequence ID" value="NZ_CP051774.1"/>
</dbReference>
<evidence type="ECO:0000256" key="10">
    <source>
        <dbReference type="ARBA" id="ARBA00023004"/>
    </source>
</evidence>
<evidence type="ECO:0000256" key="4">
    <source>
        <dbReference type="ARBA" id="ARBA00008343"/>
    </source>
</evidence>
<evidence type="ECO:0000256" key="11">
    <source>
        <dbReference type="ARBA" id="ARBA00023014"/>
    </source>
</evidence>
<dbReference type="InterPro" id="IPR015797">
    <property type="entry name" value="NUDIX_hydrolase-like_dom_sf"/>
</dbReference>
<dbReference type="KEGG" id="luo:HHL09_13600"/>
<keyword evidence="10" id="KW-0408">Iron</keyword>
<evidence type="ECO:0000256" key="6">
    <source>
        <dbReference type="ARBA" id="ARBA00022023"/>
    </source>
</evidence>
<dbReference type="SUPFAM" id="SSF55811">
    <property type="entry name" value="Nudix"/>
    <property type="match status" value="1"/>
</dbReference>
<dbReference type="GO" id="GO:0046872">
    <property type="term" value="F:metal ion binding"/>
    <property type="evidence" value="ECO:0007669"/>
    <property type="project" value="UniProtKB-KW"/>
</dbReference>
<dbReference type="PANTHER" id="PTHR42944:SF1">
    <property type="entry name" value="ADENINE DNA GLYCOSYLASE"/>
    <property type="match status" value="1"/>
</dbReference>
<dbReference type="GO" id="GO:0006298">
    <property type="term" value="P:mismatch repair"/>
    <property type="evidence" value="ECO:0007669"/>
    <property type="project" value="TreeGrafter"/>
</dbReference>
<name>A0A858RL92_9BACT</name>
<proteinExistence type="inferred from homology"/>
<evidence type="ECO:0000256" key="12">
    <source>
        <dbReference type="ARBA" id="ARBA00023204"/>
    </source>
</evidence>
<dbReference type="Gene3D" id="1.10.340.30">
    <property type="entry name" value="Hypothetical protein, domain 2"/>
    <property type="match status" value="1"/>
</dbReference>
<evidence type="ECO:0000256" key="8">
    <source>
        <dbReference type="ARBA" id="ARBA00022763"/>
    </source>
</evidence>
<dbReference type="GO" id="GO:0034039">
    <property type="term" value="F:8-oxo-7,8-dihydroguanine DNA N-glycosylase activity"/>
    <property type="evidence" value="ECO:0007669"/>
    <property type="project" value="TreeGrafter"/>
</dbReference>
<dbReference type="PROSITE" id="PS01155">
    <property type="entry name" value="ENDONUCLEASE_III_2"/>
    <property type="match status" value="1"/>
</dbReference>
<dbReference type="SMART" id="SM00478">
    <property type="entry name" value="ENDO3c"/>
    <property type="match status" value="1"/>
</dbReference>
<dbReference type="GO" id="GO:0035485">
    <property type="term" value="F:adenine/guanine mispair binding"/>
    <property type="evidence" value="ECO:0007669"/>
    <property type="project" value="TreeGrafter"/>
</dbReference>
<keyword evidence="12" id="KW-0234">DNA repair</keyword>
<evidence type="ECO:0000256" key="9">
    <source>
        <dbReference type="ARBA" id="ARBA00022801"/>
    </source>
</evidence>
<dbReference type="GO" id="GO:0032357">
    <property type="term" value="F:oxidized purine DNA binding"/>
    <property type="evidence" value="ECO:0007669"/>
    <property type="project" value="TreeGrafter"/>
</dbReference>
<organism evidence="15 16">
    <name type="scientific">Luteolibacter luteus</name>
    <dbReference type="NCBI Taxonomy" id="2728835"/>
    <lineage>
        <taxon>Bacteria</taxon>
        <taxon>Pseudomonadati</taxon>
        <taxon>Verrucomicrobiota</taxon>
        <taxon>Verrucomicrobiia</taxon>
        <taxon>Verrucomicrobiales</taxon>
        <taxon>Verrucomicrobiaceae</taxon>
        <taxon>Luteolibacter</taxon>
    </lineage>
</organism>
<evidence type="ECO:0000256" key="7">
    <source>
        <dbReference type="ARBA" id="ARBA00022723"/>
    </source>
</evidence>
<keyword evidence="11" id="KW-0411">Iron-sulfur</keyword>
<keyword evidence="8" id="KW-0227">DNA damage</keyword>
<dbReference type="Proteomes" id="UP000501812">
    <property type="component" value="Chromosome"/>
</dbReference>
<dbReference type="AlphaFoldDB" id="A0A858RL92"/>
<keyword evidence="16" id="KW-1185">Reference proteome</keyword>
<evidence type="ECO:0000259" key="14">
    <source>
        <dbReference type="SMART" id="SM00478"/>
    </source>
</evidence>
<reference evidence="15 16" key="1">
    <citation type="submission" date="2020-04" db="EMBL/GenBank/DDBJ databases">
        <title>Luteolibacter sp. G-1-1-1 isolated from soil.</title>
        <authorList>
            <person name="Dahal R.H."/>
        </authorList>
    </citation>
    <scope>NUCLEOTIDE SEQUENCE [LARGE SCALE GENOMIC DNA]</scope>
    <source>
        <strain evidence="15 16">G-1-1-1</strain>
    </source>
</reference>
<dbReference type="GO" id="GO:0051536">
    <property type="term" value="F:iron-sulfur cluster binding"/>
    <property type="evidence" value="ECO:0007669"/>
    <property type="project" value="UniProtKB-KW"/>
</dbReference>
<dbReference type="InterPro" id="IPR011257">
    <property type="entry name" value="DNA_glycosylase"/>
</dbReference>
<dbReference type="InterPro" id="IPR000445">
    <property type="entry name" value="HhH_motif"/>
</dbReference>
<dbReference type="SUPFAM" id="SSF48150">
    <property type="entry name" value="DNA-glycosylase"/>
    <property type="match status" value="1"/>
</dbReference>
<evidence type="ECO:0000313" key="16">
    <source>
        <dbReference type="Proteomes" id="UP000501812"/>
    </source>
</evidence>
<sequence length="347" mass="39210">MLKPIARQTPKDAPDAFRVALRDWFERNGRDYPWRRTRDPYAVLVSEVMLQQTQIATVLGRGFYDRFLQKFPDVPTLAAAEDDELLKTWEGLGYYRRARMLRESARAVLSRHGGRFPEDYTAILDLPGVGRYTAGALLSFAFDRPAPIVDGNVARVLSRLFDREDPIDAGPMQKWLWETADALLDREHPRVFNSALMELGQTHCRPGVPDCLSCPVSSFCKAPEPSLLPVKAKRQAIEEIDEHTACVLQEGRILLSRQGRGRREGMWRLPVREKALISGLPLLHRRKYGITKYRVTLHVHACPESHAAASLAGGEEWIDLDRLDSLVIPPADRAALSAVLLDREEIA</sequence>
<comment type="similarity">
    <text evidence="4">Belongs to the Nth/MutY family.</text>
</comment>
<dbReference type="EC" id="3.2.2.31" evidence="5"/>
<dbReference type="PANTHER" id="PTHR42944">
    <property type="entry name" value="ADENINE DNA GLYCOSYLASE"/>
    <property type="match status" value="1"/>
</dbReference>
<dbReference type="GO" id="GO:0000701">
    <property type="term" value="F:purine-specific mismatch base pair DNA N-glycosylase activity"/>
    <property type="evidence" value="ECO:0007669"/>
    <property type="project" value="UniProtKB-EC"/>
</dbReference>